<dbReference type="eggNOG" id="arCOG15272">
    <property type="taxonomic scope" value="Archaea"/>
</dbReference>
<dbReference type="InterPro" id="IPR050240">
    <property type="entry name" value="DNA_pol_type-B"/>
</dbReference>
<comment type="similarity">
    <text evidence="1 8">Belongs to the DNA polymerase type-B family.</text>
</comment>
<dbReference type="Gene3D" id="1.10.287.690">
    <property type="entry name" value="Helix hairpin bin"/>
    <property type="match status" value="1"/>
</dbReference>
<keyword evidence="6 8" id="KW-0238">DNA-binding</keyword>
<dbReference type="InterPro" id="IPR012337">
    <property type="entry name" value="RNaseH-like_sf"/>
</dbReference>
<evidence type="ECO:0000256" key="3">
    <source>
        <dbReference type="ARBA" id="ARBA00022695"/>
    </source>
</evidence>
<dbReference type="InterPro" id="IPR006134">
    <property type="entry name" value="DNA-dir_DNA_pol_B_multi_dom"/>
</dbReference>
<evidence type="ECO:0000259" key="10">
    <source>
        <dbReference type="Pfam" id="PF03104"/>
    </source>
</evidence>
<dbReference type="SMART" id="SM00486">
    <property type="entry name" value="POLBc"/>
    <property type="match status" value="1"/>
</dbReference>
<sequence>MRALGSKKQTDINDFLNDLKKKIDTQEKKKEENITNKNNKNEVKKRFRDLTDYMFNDNPKEEKNETKTEIIEEKTSGTVLLQEIKVEEMIDKDKNKIINKEDKNYDIINKNSGEINSWWLNEEDKYYNSVSGYLLEVRYDGEIGKAVALIYDTNDKKIKKWIDKTGHKPYLLTDMRPDENSRQTLDLSKFKSFSNYAYVIKKNPLTNTDLRLTKIIMEDPLSVKNVRIALKEKGFNAWEADIKYFLNYIYDNQLIPGMPYEVNDRWVRKNVEIDKSMSELVEKSFQDSTKELAYLWLPVLEEKAPDIERVAIDIEVYTPQGKFPNADEAYYPIISISLADNKNNRQVLILNRFGSKIKGKLPNAEIEIFDTEKALILETLRRLSKYSVIVTFNGDNFDIPYIYNRLIELGVDPRDIPIIFHQDYITFQNSLHLDLHKLFDIKALQTYAFSNKYREKSLDAVAESLLGSSKLKLSDNINDINIDELASYNLQDAILTISLTTFSNNLVWNLLMLIMRISKMGLEEVSRTQVSAWIKSTLYWEHRRRNLLIPNKEDISKGNDKTRSTAIIKDKKYRGAIVLSPPQGVYFNVLVLDFASLYPSIIKNWNLSYETVNIRNCNGETIQVPEVGHVICKERKGISSELVGLLRDFRVNIYKKKSKDKKLSNQERMWYDTVQAAMKVYINASYGVFGTETFSLYSLPVAESVTAIGRNILRDTLNKSKELNLHILYGDTDSLFLWDPQKEKLEEIIKYVKDKYELDLEIDKKFKIVLFSGLKKNYIGIDDSNSVTIKGLIAKKSNTPEFIKLEFQNAINILQKLNSPEEVEKTLNQLKDLIQEIYQKLRKKEYTLDQLAITVMLSKDLREYERNTPQHVKAALLMKKEGFNIAKGDVISFIKTKDKLSVKPVRLAKLSEVDTSKYVEYIRSALEQFLLAFGVQWDELIGIKKLF</sequence>
<gene>
    <name evidence="11" type="ordered locus">Calag_1108</name>
</gene>
<dbReference type="Gene3D" id="3.30.420.10">
    <property type="entry name" value="Ribonuclease H-like superfamily/Ribonuclease H"/>
    <property type="match status" value="1"/>
</dbReference>
<dbReference type="InParanoid" id="L0ACP6"/>
<organism evidence="11 12">
    <name type="scientific">Caldisphaera lagunensis (strain DSM 15908 / JCM 11604 / ANMR 0165 / IC-154)</name>
    <dbReference type="NCBI Taxonomy" id="1056495"/>
    <lineage>
        <taxon>Archaea</taxon>
        <taxon>Thermoproteota</taxon>
        <taxon>Thermoprotei</taxon>
        <taxon>Acidilobales</taxon>
        <taxon>Caldisphaeraceae</taxon>
        <taxon>Caldisphaera</taxon>
    </lineage>
</organism>
<dbReference type="GeneID" id="14212368"/>
<dbReference type="GO" id="GO:0006261">
    <property type="term" value="P:DNA-templated DNA replication"/>
    <property type="evidence" value="ECO:0007669"/>
    <property type="project" value="TreeGrafter"/>
</dbReference>
<dbReference type="SUPFAM" id="SSF56672">
    <property type="entry name" value="DNA/RNA polymerases"/>
    <property type="match status" value="1"/>
</dbReference>
<evidence type="ECO:0000256" key="7">
    <source>
        <dbReference type="ARBA" id="ARBA00049244"/>
    </source>
</evidence>
<keyword evidence="3 8" id="KW-0548">Nucleotidyltransferase</keyword>
<dbReference type="KEGG" id="clg:Calag_1108"/>
<dbReference type="InterPro" id="IPR043502">
    <property type="entry name" value="DNA/RNA_pol_sf"/>
</dbReference>
<dbReference type="EC" id="2.7.7.7" evidence="8"/>
<dbReference type="AlphaFoldDB" id="L0ACP6"/>
<dbReference type="EMBL" id="CP003378">
    <property type="protein sequence ID" value="AFZ70830.1"/>
    <property type="molecule type" value="Genomic_DNA"/>
</dbReference>
<dbReference type="PRINTS" id="PR00106">
    <property type="entry name" value="DNAPOLB"/>
</dbReference>
<dbReference type="Gene3D" id="3.90.1600.10">
    <property type="entry name" value="Palm domain of DNA polymerase"/>
    <property type="match status" value="1"/>
</dbReference>
<keyword evidence="2 8" id="KW-0808">Transferase</keyword>
<dbReference type="GO" id="GO:0003887">
    <property type="term" value="F:DNA-directed DNA polymerase activity"/>
    <property type="evidence" value="ECO:0007669"/>
    <property type="project" value="UniProtKB-KW"/>
</dbReference>
<dbReference type="FunCoup" id="L0ACP6">
    <property type="interactions" value="124"/>
</dbReference>
<dbReference type="RefSeq" id="WP_015232727.1">
    <property type="nucleotide sequence ID" value="NC_019791.1"/>
</dbReference>
<dbReference type="InterPro" id="IPR023211">
    <property type="entry name" value="DNA_pol_palm_dom_sf"/>
</dbReference>
<feature type="domain" description="DNA-directed DNA polymerase family B exonuclease" evidence="10">
    <location>
        <begin position="237"/>
        <end position="410"/>
    </location>
</feature>
<dbReference type="PROSITE" id="PS00116">
    <property type="entry name" value="DNA_POLYMERASE_B"/>
    <property type="match status" value="1"/>
</dbReference>
<dbReference type="PANTHER" id="PTHR10322:SF20">
    <property type="entry name" value="DNA POLYMERASE 1"/>
    <property type="match status" value="1"/>
</dbReference>
<evidence type="ECO:0000256" key="4">
    <source>
        <dbReference type="ARBA" id="ARBA00022705"/>
    </source>
</evidence>
<proteinExistence type="inferred from homology"/>
<evidence type="ECO:0000256" key="8">
    <source>
        <dbReference type="RuleBase" id="RU000442"/>
    </source>
</evidence>
<evidence type="ECO:0000256" key="5">
    <source>
        <dbReference type="ARBA" id="ARBA00022932"/>
    </source>
</evidence>
<dbReference type="Proteomes" id="UP000010469">
    <property type="component" value="Chromosome"/>
</dbReference>
<dbReference type="InterPro" id="IPR036397">
    <property type="entry name" value="RNaseH_sf"/>
</dbReference>
<name>L0ACP6_CALLD</name>
<dbReference type="Gene3D" id="3.30.342.10">
    <property type="entry name" value="DNA Polymerase, chain B, domain 1"/>
    <property type="match status" value="1"/>
</dbReference>
<comment type="catalytic activity">
    <reaction evidence="7 8">
        <text>DNA(n) + a 2'-deoxyribonucleoside 5'-triphosphate = DNA(n+1) + diphosphate</text>
        <dbReference type="Rhea" id="RHEA:22508"/>
        <dbReference type="Rhea" id="RHEA-COMP:17339"/>
        <dbReference type="Rhea" id="RHEA-COMP:17340"/>
        <dbReference type="ChEBI" id="CHEBI:33019"/>
        <dbReference type="ChEBI" id="CHEBI:61560"/>
        <dbReference type="ChEBI" id="CHEBI:173112"/>
        <dbReference type="EC" id="2.7.7.7"/>
    </reaction>
</comment>
<dbReference type="GO" id="GO:0000166">
    <property type="term" value="F:nucleotide binding"/>
    <property type="evidence" value="ECO:0007669"/>
    <property type="project" value="InterPro"/>
</dbReference>
<dbReference type="InterPro" id="IPR017964">
    <property type="entry name" value="DNA-dir_DNA_pol_B_CS"/>
</dbReference>
<dbReference type="InterPro" id="IPR006172">
    <property type="entry name" value="DNA-dir_DNA_pol_B"/>
</dbReference>
<dbReference type="FunFam" id="1.10.287.690:FF:000011">
    <property type="entry name" value="DNA polymerase"/>
    <property type="match status" value="1"/>
</dbReference>
<feature type="domain" description="DNA-directed DNA polymerase family B multifunctional" evidence="9">
    <location>
        <begin position="531"/>
        <end position="904"/>
    </location>
</feature>
<dbReference type="Pfam" id="PF03104">
    <property type="entry name" value="DNA_pol_B_exo1"/>
    <property type="match status" value="1"/>
</dbReference>
<protein>
    <recommendedName>
        <fullName evidence="8">DNA polymerase</fullName>
        <ecNumber evidence="8">2.7.7.7</ecNumber>
    </recommendedName>
</protein>
<evidence type="ECO:0000313" key="11">
    <source>
        <dbReference type="EMBL" id="AFZ70830.1"/>
    </source>
</evidence>
<evidence type="ECO:0000259" key="9">
    <source>
        <dbReference type="Pfam" id="PF00136"/>
    </source>
</evidence>
<keyword evidence="12" id="KW-1185">Reference proteome</keyword>
<evidence type="ECO:0000256" key="2">
    <source>
        <dbReference type="ARBA" id="ARBA00022679"/>
    </source>
</evidence>
<dbReference type="InterPro" id="IPR006133">
    <property type="entry name" value="DNA-dir_DNA_pol_B_exonuc"/>
</dbReference>
<dbReference type="PANTHER" id="PTHR10322">
    <property type="entry name" value="DNA POLYMERASE CATALYTIC SUBUNIT"/>
    <property type="match status" value="1"/>
</dbReference>
<dbReference type="Gene3D" id="1.10.287.1390">
    <property type="match status" value="2"/>
</dbReference>
<dbReference type="SUPFAM" id="SSF53098">
    <property type="entry name" value="Ribonuclease H-like"/>
    <property type="match status" value="1"/>
</dbReference>
<accession>L0ACP6</accession>
<evidence type="ECO:0000256" key="6">
    <source>
        <dbReference type="ARBA" id="ARBA00023125"/>
    </source>
</evidence>
<reference evidence="12" key="1">
    <citation type="submission" date="2012-03" db="EMBL/GenBank/DDBJ databases">
        <title>Complete genome of Caldisphaera lagunensis DSM 15908.</title>
        <authorList>
            <person name="Lucas S."/>
            <person name="Copeland A."/>
            <person name="Lapidus A."/>
            <person name="Glavina del Rio T."/>
            <person name="Dalin E."/>
            <person name="Tice H."/>
            <person name="Bruce D."/>
            <person name="Goodwin L."/>
            <person name="Pitluck S."/>
            <person name="Peters L."/>
            <person name="Mikhailova N."/>
            <person name="Teshima H."/>
            <person name="Kyrpides N."/>
            <person name="Mavromatis K."/>
            <person name="Ivanova N."/>
            <person name="Brettin T."/>
            <person name="Detter J.C."/>
            <person name="Han C."/>
            <person name="Larimer F."/>
            <person name="Land M."/>
            <person name="Hauser L."/>
            <person name="Markowitz V."/>
            <person name="Cheng J.-F."/>
            <person name="Hugenholtz P."/>
            <person name="Woyke T."/>
            <person name="Wu D."/>
            <person name="Spring S."/>
            <person name="Schroeder M."/>
            <person name="Brambilla E."/>
            <person name="Klenk H.-P."/>
            <person name="Eisen J.A."/>
        </authorList>
    </citation>
    <scope>NUCLEOTIDE SEQUENCE [LARGE SCALE GENOMIC DNA]</scope>
    <source>
        <strain evidence="12">DSM 15908 / JCM 11604 / IC-154</strain>
    </source>
</reference>
<keyword evidence="4 8" id="KW-0235">DNA replication</keyword>
<dbReference type="HOGENOM" id="CLU_000203_6_0_2"/>
<keyword evidence="5 8" id="KW-0239">DNA-directed DNA polymerase</keyword>
<evidence type="ECO:0000256" key="1">
    <source>
        <dbReference type="ARBA" id="ARBA00005755"/>
    </source>
</evidence>
<dbReference type="NCBIfam" id="NF004417">
    <property type="entry name" value="PRK05761.1-3"/>
    <property type="match status" value="1"/>
</dbReference>
<evidence type="ECO:0000313" key="12">
    <source>
        <dbReference type="Proteomes" id="UP000010469"/>
    </source>
</evidence>
<dbReference type="Pfam" id="PF00136">
    <property type="entry name" value="DNA_pol_B"/>
    <property type="match status" value="1"/>
</dbReference>
<dbReference type="STRING" id="1056495.Calag_1108"/>
<dbReference type="GO" id="GO:0003677">
    <property type="term" value="F:DNA binding"/>
    <property type="evidence" value="ECO:0007669"/>
    <property type="project" value="UniProtKB-KW"/>
</dbReference>